<dbReference type="Gene3D" id="3.40.50.300">
    <property type="entry name" value="P-loop containing nucleotide triphosphate hydrolases"/>
    <property type="match status" value="2"/>
</dbReference>
<reference evidence="3 4" key="1">
    <citation type="submission" date="2016-10" db="EMBL/GenBank/DDBJ databases">
        <authorList>
            <person name="de Groot N.N."/>
        </authorList>
    </citation>
    <scope>NUCLEOTIDE SEQUENCE [LARGE SCALE GENOMIC DNA]</scope>
    <source>
        <strain evidence="3 4">DSM 44778</strain>
    </source>
</reference>
<evidence type="ECO:0000259" key="2">
    <source>
        <dbReference type="Pfam" id="PF01935"/>
    </source>
</evidence>
<dbReference type="AlphaFoldDB" id="A0A1I3QMT6"/>
<dbReference type="EMBL" id="FORR01000008">
    <property type="protein sequence ID" value="SFJ35105.1"/>
    <property type="molecule type" value="Genomic_DNA"/>
</dbReference>
<evidence type="ECO:0000256" key="1">
    <source>
        <dbReference type="SAM" id="Phobius"/>
    </source>
</evidence>
<dbReference type="InterPro" id="IPR002789">
    <property type="entry name" value="HerA_central"/>
</dbReference>
<keyword evidence="4" id="KW-1185">Reference proteome</keyword>
<evidence type="ECO:0000313" key="4">
    <source>
        <dbReference type="Proteomes" id="UP000199545"/>
    </source>
</evidence>
<feature type="transmembrane region" description="Helical" evidence="1">
    <location>
        <begin position="370"/>
        <end position="391"/>
    </location>
</feature>
<accession>A0A1I3QMT6</accession>
<dbReference type="STRING" id="46223.SAMN05421852_10811"/>
<organism evidence="3 4">
    <name type="scientific">Thermoflavimicrobium dichotomicum</name>
    <dbReference type="NCBI Taxonomy" id="46223"/>
    <lineage>
        <taxon>Bacteria</taxon>
        <taxon>Bacillati</taxon>
        <taxon>Bacillota</taxon>
        <taxon>Bacilli</taxon>
        <taxon>Bacillales</taxon>
        <taxon>Thermoactinomycetaceae</taxon>
        <taxon>Thermoflavimicrobium</taxon>
    </lineage>
</organism>
<dbReference type="OrthoDB" id="9806951at2"/>
<dbReference type="PANTHER" id="PTHR42957">
    <property type="entry name" value="HELICASE MJ1565-RELATED"/>
    <property type="match status" value="1"/>
</dbReference>
<sequence>MQVVGVTTQQEVHIVSRDRKFRINEILVIEDPALNYPKGEVVETMAYNRLIPMGYDKSLVDHQVLETLRHIGYDIESDEINVAKLRLFEEAPYPVRTGCAVRLPEFDEVRHLLVKTMPDEGMVLGEIHGTESMADSMSEDLQDQVMMLEQGKLRSQQGVPFIFDIKSMQQYPHVGVFGGSGSGKSFGLRVMLEELMKLRIPAIVFDPHFEMDFRDRVPELKERSEGLMGRSVTVQIGQDVGISFSELSTRDIEQLLGAAGGNLTESMVNVIQSLHQRKDSFTSFSDRLNNLVLAQEEGSNHLKRKLNDPELTPMEAERIKDLLSILQQYGTLPPASVRGIHWRLNRLEKAGLFQHDIRAIEKGLEQRKLVVVQGSAWVLQVFATYVIGALYRKRREYKDRKMNGEEGKFFPPFVIVTDEAHNFAPKGVDSPAKSILKEIAQEGRKYGVFLFLATQRPTLLDETITAQLNTKFVFRTVRATDIQTLKEETDLTSEEAKRLPYLRSGDTFVSSAAFGRTVFIRIRAAYTRSPHVANPFDELNQFADERDEKVLKVIEKHLPIFDTDLLPLTGEIRRECGLDWDVSRLKEEMERLAEEGQLKKHETPFATRYDK</sequence>
<keyword evidence="1" id="KW-0812">Transmembrane</keyword>
<evidence type="ECO:0000313" key="3">
    <source>
        <dbReference type="EMBL" id="SFJ35105.1"/>
    </source>
</evidence>
<name>A0A1I3QMT6_9BACL</name>
<gene>
    <name evidence="3" type="ORF">SAMN05421852_10811</name>
</gene>
<keyword evidence="1" id="KW-0472">Membrane</keyword>
<protein>
    <recommendedName>
        <fullName evidence="2">Helicase HerA central domain-containing protein</fullName>
    </recommendedName>
</protein>
<feature type="domain" description="Helicase HerA central" evidence="2">
    <location>
        <begin position="149"/>
        <end position="349"/>
    </location>
</feature>
<dbReference type="Proteomes" id="UP000199545">
    <property type="component" value="Unassembled WGS sequence"/>
</dbReference>
<dbReference type="InterPro" id="IPR008571">
    <property type="entry name" value="HerA-like"/>
</dbReference>
<proteinExistence type="predicted"/>
<dbReference type="Pfam" id="PF01935">
    <property type="entry name" value="DUF87"/>
    <property type="match status" value="1"/>
</dbReference>
<keyword evidence="1" id="KW-1133">Transmembrane helix</keyword>
<dbReference type="SUPFAM" id="SSF52540">
    <property type="entry name" value="P-loop containing nucleoside triphosphate hydrolases"/>
    <property type="match status" value="1"/>
</dbReference>
<dbReference type="RefSeq" id="WP_093229807.1">
    <property type="nucleotide sequence ID" value="NZ_FORR01000008.1"/>
</dbReference>
<dbReference type="PANTHER" id="PTHR42957:SF2">
    <property type="entry name" value="HELICASE HERA CENTRAL DOMAIN-CONTAINING PROTEIN"/>
    <property type="match status" value="1"/>
</dbReference>
<dbReference type="InterPro" id="IPR027417">
    <property type="entry name" value="P-loop_NTPase"/>
</dbReference>
<dbReference type="CDD" id="cd01127">
    <property type="entry name" value="TrwB_TraG_TraD_VirD4"/>
    <property type="match status" value="1"/>
</dbReference>